<gene>
    <name evidence="1" type="ORF">PPRO1472_LOCUS335</name>
    <name evidence="2" type="ORF">PPROV_000751300</name>
</gene>
<sequence>MALVNNHNGRHGGGCSTGDEYVLFTIPFSHYNEHARWAMHSCEACEEGADASFGSFTERAYLVGIHAMSALSPIPELRARARAKNLTETPLLARVKRTTSLGWWNASEDLEVVAINSWEVASKAANIRRVEPVSDNLKELLDNVVGPAARTIVYSHLLKDDAGDAAMCVFCLAPEISWWQRLIFSIKPFREQVRQRIHKGLVRSDAYVEKKRNQLDEALKELERMVDTQTHTFGIAEDGKPTPALIALASVTAPLVCPPEFSIPFYGRNVFDLQGLPPLMREDVLRYRETRIGQVCMETYRKHRLDYATPCTGKL</sequence>
<dbReference type="AlphaFoldDB" id="A0A6U0EGW7"/>
<dbReference type="OrthoDB" id="9988732at2759"/>
<keyword evidence="3" id="KW-1185">Reference proteome</keyword>
<reference evidence="1" key="2">
    <citation type="submission" date="2021-01" db="EMBL/GenBank/DDBJ databases">
        <authorList>
            <person name="Corre E."/>
            <person name="Pelletier E."/>
            <person name="Niang G."/>
            <person name="Scheremetjew M."/>
            <person name="Finn R."/>
            <person name="Kale V."/>
            <person name="Holt S."/>
            <person name="Cochrane G."/>
            <person name="Meng A."/>
            <person name="Brown T."/>
            <person name="Cohen L."/>
        </authorList>
    </citation>
    <scope>NUCLEOTIDE SEQUENCE</scope>
    <source>
        <strain evidence="1">RCC251</strain>
    </source>
</reference>
<evidence type="ECO:0000313" key="2">
    <source>
        <dbReference type="EMBL" id="GHP08776.1"/>
    </source>
</evidence>
<dbReference type="EMBL" id="BNJQ01000022">
    <property type="protein sequence ID" value="GHP08776.1"/>
    <property type="molecule type" value="Genomic_DNA"/>
</dbReference>
<name>A0A6U0EGW7_9CHLO</name>
<organism evidence="1">
    <name type="scientific">Pycnococcus provasolii</name>
    <dbReference type="NCBI Taxonomy" id="41880"/>
    <lineage>
        <taxon>Eukaryota</taxon>
        <taxon>Viridiplantae</taxon>
        <taxon>Chlorophyta</taxon>
        <taxon>Pseudoscourfieldiophyceae</taxon>
        <taxon>Pseudoscourfieldiales</taxon>
        <taxon>Pycnococcaceae</taxon>
        <taxon>Pycnococcus</taxon>
    </lineage>
</organism>
<evidence type="ECO:0000313" key="3">
    <source>
        <dbReference type="Proteomes" id="UP000660262"/>
    </source>
</evidence>
<dbReference type="Proteomes" id="UP000660262">
    <property type="component" value="Unassembled WGS sequence"/>
</dbReference>
<protein>
    <submittedName>
        <fullName evidence="1">Uncharacterized protein</fullName>
    </submittedName>
</protein>
<evidence type="ECO:0000313" key="1">
    <source>
        <dbReference type="EMBL" id="CAD8216895.1"/>
    </source>
</evidence>
<reference evidence="2" key="1">
    <citation type="submission" date="2020-10" db="EMBL/GenBank/DDBJ databases">
        <title>Unveiling of a novel bifunctional photoreceptor, Dualchrome1, isolated from a cosmopolitan green alga.</title>
        <authorList>
            <person name="Suzuki S."/>
            <person name="Kawachi M."/>
        </authorList>
    </citation>
    <scope>NUCLEOTIDE SEQUENCE</scope>
    <source>
        <strain evidence="2">NIES 2893</strain>
    </source>
</reference>
<dbReference type="EMBL" id="HBDW01000502">
    <property type="protein sequence ID" value="CAD8216895.1"/>
    <property type="molecule type" value="Transcribed_RNA"/>
</dbReference>
<proteinExistence type="predicted"/>
<accession>A0A6U0EGW7</accession>